<evidence type="ECO:0000256" key="4">
    <source>
        <dbReference type="ARBA" id="ARBA00011967"/>
    </source>
</evidence>
<keyword evidence="7" id="KW-0808">Transferase</keyword>
<dbReference type="PANTHER" id="PTHR12989:SF10">
    <property type="entry name" value="DOL-P-GLC:GLC(2)MAN(9)GLCNAC(2)-PP-DOL ALPHA-1,2-GLUCOSYLTRANSFERASE-RELATED"/>
    <property type="match status" value="1"/>
</dbReference>
<comment type="similarity">
    <text evidence="3 14">Belongs to the ALG10 glucosyltransferase family.</text>
</comment>
<evidence type="ECO:0000256" key="3">
    <source>
        <dbReference type="ARBA" id="ARBA00010600"/>
    </source>
</evidence>
<evidence type="ECO:0000256" key="12">
    <source>
        <dbReference type="ARBA" id="ARBA00044727"/>
    </source>
</evidence>
<dbReference type="Proteomes" id="UP000092461">
    <property type="component" value="Unassembled WGS sequence"/>
</dbReference>
<comment type="pathway">
    <text evidence="2">Protein modification; protein glycosylation.</text>
</comment>
<dbReference type="EnsemblMetazoa" id="LLOJ001849-RA">
    <property type="protein sequence ID" value="LLOJ001849-PA"/>
    <property type="gene ID" value="LLOJ001849"/>
</dbReference>
<feature type="transmembrane region" description="Helical" evidence="14">
    <location>
        <begin position="278"/>
        <end position="298"/>
    </location>
</feature>
<feature type="transmembrane region" description="Helical" evidence="14">
    <location>
        <begin position="382"/>
        <end position="403"/>
    </location>
</feature>
<comment type="catalytic activity">
    <reaction evidence="13">
        <text>an alpha-D-Glc-(1-&gt;3)-alpha-D-Glc-(1-&gt;3)-alpha-D-Man-(1-&gt;2)-alpha-D-Man-(1-&gt;2)-alpha-D-Man-(1-&gt;3)-[alpha-D-Man-(1-&gt;2)-alpha-D-Man-(1-&gt;3)-[alpha-D-Man-(1-&gt;2)-alpha-D-Man-(1-&gt;6)]-alpha-D-Man-(1-&gt;6)]-beta-D-Man-(1-&gt;4)-beta-D-GlcNAc-(1-&gt;4)-alpha-D-GlcNAc-diphospho-di-trans,poly-cis-dolichol + a di-trans,poly-cis-dolichyl beta-D-glucosyl phosphate = a alpha-D-Glc-(1-&gt;2)-alpha-D-Glc-(1-&gt;3)-alpha-D-Glc-(1-&gt;3)-alpha-D-Man-(1-&gt;2)-alpha-D-Man-(1-&gt;2)-alpha-D-Man-(1-&gt;3)-[alpha-D-Man-(1-&gt;2)-alpha-D-Man-(1-&gt;3)-[alpha-D-Man-(1-&gt;2)-alpha-D-Man-(1-&gt;6)]-alpha-D-Man-(1-&gt;6)]-beta-D-Man-(1-&gt;4)-beta-D-GlcNAc-(1-&gt;4)-alpha-D-GlcNAc-diphospho-di-trans,poly-cis-dolichol + a di-trans,poly-cis-dolichyl phosphate + H(+)</text>
        <dbReference type="Rhea" id="RHEA:29543"/>
        <dbReference type="Rhea" id="RHEA-COMP:19498"/>
        <dbReference type="Rhea" id="RHEA-COMP:19502"/>
        <dbReference type="Rhea" id="RHEA-COMP:19512"/>
        <dbReference type="Rhea" id="RHEA-COMP:19522"/>
        <dbReference type="ChEBI" id="CHEBI:15378"/>
        <dbReference type="ChEBI" id="CHEBI:57525"/>
        <dbReference type="ChEBI" id="CHEBI:57683"/>
        <dbReference type="ChEBI" id="CHEBI:132522"/>
        <dbReference type="ChEBI" id="CHEBI:132523"/>
        <dbReference type="EC" id="2.4.1.256"/>
    </reaction>
    <physiologicalReaction direction="left-to-right" evidence="13">
        <dbReference type="Rhea" id="RHEA:29544"/>
    </physiologicalReaction>
</comment>
<evidence type="ECO:0000256" key="8">
    <source>
        <dbReference type="ARBA" id="ARBA00022692"/>
    </source>
</evidence>
<comment type="subcellular location">
    <subcellularLocation>
        <location evidence="1">Endoplasmic reticulum membrane</location>
        <topology evidence="1">Multi-pass membrane protein</topology>
    </subcellularLocation>
</comment>
<dbReference type="EMBL" id="AJWK01006210">
    <property type="status" value="NOT_ANNOTATED_CDS"/>
    <property type="molecule type" value="Genomic_DNA"/>
</dbReference>
<evidence type="ECO:0000256" key="6">
    <source>
        <dbReference type="ARBA" id="ARBA00022676"/>
    </source>
</evidence>
<dbReference type="Pfam" id="PF04922">
    <property type="entry name" value="DIE2_ALG10"/>
    <property type="match status" value="1"/>
</dbReference>
<dbReference type="AlphaFoldDB" id="A0A1B0CC69"/>
<organism evidence="15 16">
    <name type="scientific">Lutzomyia longipalpis</name>
    <name type="common">Sand fly</name>
    <dbReference type="NCBI Taxonomy" id="7200"/>
    <lineage>
        <taxon>Eukaryota</taxon>
        <taxon>Metazoa</taxon>
        <taxon>Ecdysozoa</taxon>
        <taxon>Arthropoda</taxon>
        <taxon>Hexapoda</taxon>
        <taxon>Insecta</taxon>
        <taxon>Pterygota</taxon>
        <taxon>Neoptera</taxon>
        <taxon>Endopterygota</taxon>
        <taxon>Diptera</taxon>
        <taxon>Nematocera</taxon>
        <taxon>Psychodoidea</taxon>
        <taxon>Psychodidae</taxon>
        <taxon>Lutzomyia</taxon>
        <taxon>Lutzomyia</taxon>
    </lineage>
</organism>
<evidence type="ECO:0000256" key="11">
    <source>
        <dbReference type="ARBA" id="ARBA00023136"/>
    </source>
</evidence>
<feature type="transmembrane region" description="Helical" evidence="14">
    <location>
        <begin position="234"/>
        <end position="258"/>
    </location>
</feature>
<dbReference type="GO" id="GO:0106073">
    <property type="term" value="F:dolichyl pyrophosphate Glc2Man9GlcNAc2 alpha-1,2-glucosyltransferase activity"/>
    <property type="evidence" value="ECO:0007669"/>
    <property type="project" value="UniProtKB-UniRule"/>
</dbReference>
<protein>
    <recommendedName>
        <fullName evidence="5 14">Dol-P-Glc:Glc(2)Man(9)GlcNAc(2)-PP-Dol alpha-1,2-glucosyltransferase</fullName>
        <ecNumber evidence="4 14">2.4.1.256</ecNumber>
    </recommendedName>
</protein>
<reference evidence="15" key="1">
    <citation type="submission" date="2020-05" db="UniProtKB">
        <authorList>
            <consortium name="EnsemblMetazoa"/>
        </authorList>
    </citation>
    <scope>IDENTIFICATION</scope>
    <source>
        <strain evidence="15">Jacobina</strain>
    </source>
</reference>
<keyword evidence="8 14" id="KW-0812">Transmembrane</keyword>
<evidence type="ECO:0000313" key="15">
    <source>
        <dbReference type="EnsemblMetazoa" id="LLOJ001849-PA"/>
    </source>
</evidence>
<keyword evidence="11 14" id="KW-0472">Membrane</keyword>
<evidence type="ECO:0000256" key="9">
    <source>
        <dbReference type="ARBA" id="ARBA00022824"/>
    </source>
</evidence>
<dbReference type="PIRSF" id="PIRSF028810">
    <property type="entry name" value="Alpha1_2_glucosyltferase_Alg10"/>
    <property type="match status" value="1"/>
</dbReference>
<feature type="transmembrane region" description="Helical" evidence="14">
    <location>
        <begin position="58"/>
        <end position="75"/>
    </location>
</feature>
<keyword evidence="16" id="KW-1185">Reference proteome</keyword>
<sequence>MKKISLWLFGAIGIYFLASLWLFNRVYSTTKLVVDEEFHLRQGLHYCHGNFSVWDPKITTFPGLYILSTLILMPLHLCETYFLRMVSLLASILNIYWMYEIRKSILPAKEWKKSPSWGLALDALSVSLLPPMYFFAFLYYTDIASISATLAMFNYSLKNSHKLAATAGSVAVLMRQTNIVWVGFILGLNVLDKLVAKAPRKKSKKDQKFAYSIHDIFNAVRYYLKKLSSGNIKWFLVIIEQFLPYLVVLVAFLVFLYINGSIVIGDKSAHEATIHLAQIGYFSAFVAFFSSGFVLTQFKEIDQILLKRRYILLLLGIFFLLAVEFNSVVHPYLLADNRHYTFYLWNRILAKPLMKYFAIPVFMFGAGWVLELLEGQSAGFKLGYLVCTAVSVALQSMIEVRYFLIPYLILRLTHTKSFKLNGLAVEFAFNIAINAATFYIFFTKTFFWSNYTEPQRIMW</sequence>
<feature type="transmembrane region" description="Helical" evidence="14">
    <location>
        <begin position="423"/>
        <end position="442"/>
    </location>
</feature>
<feature type="transmembrane region" description="Helical" evidence="14">
    <location>
        <begin position="310"/>
        <end position="333"/>
    </location>
</feature>
<evidence type="ECO:0000256" key="14">
    <source>
        <dbReference type="PIRNR" id="PIRNR028810"/>
    </source>
</evidence>
<keyword evidence="6 14" id="KW-0328">Glycosyltransferase</keyword>
<accession>A0A1B0CC69</accession>
<evidence type="ECO:0000256" key="7">
    <source>
        <dbReference type="ARBA" id="ARBA00022679"/>
    </source>
</evidence>
<keyword evidence="9" id="KW-0256">Endoplasmic reticulum</keyword>
<dbReference type="PANTHER" id="PTHR12989">
    <property type="entry name" value="ALPHA-1,2-GLUCOSYLTRANSFERASE ALG10"/>
    <property type="match status" value="1"/>
</dbReference>
<dbReference type="InterPro" id="IPR016900">
    <property type="entry name" value="Alg10"/>
</dbReference>
<dbReference type="GO" id="GO:0005789">
    <property type="term" value="C:endoplasmic reticulum membrane"/>
    <property type="evidence" value="ECO:0007669"/>
    <property type="project" value="UniProtKB-SubCell"/>
</dbReference>
<evidence type="ECO:0000256" key="5">
    <source>
        <dbReference type="ARBA" id="ARBA00018512"/>
    </source>
</evidence>
<evidence type="ECO:0000256" key="10">
    <source>
        <dbReference type="ARBA" id="ARBA00022989"/>
    </source>
</evidence>
<dbReference type="VEuPathDB" id="VectorBase:LLONM1_008165"/>
<feature type="transmembrane region" description="Helical" evidence="14">
    <location>
        <begin position="353"/>
        <end position="370"/>
    </location>
</feature>
<comment type="caution">
    <text evidence="14">Lacks conserved residue(s) required for the propagation of feature annotation.</text>
</comment>
<comment type="function">
    <text evidence="12">Dol-P-Glc:Glc(2)Man(9)GlcNAc(2)-PP-Dol alpha-1,2-glucosyltransferase that operates in the biosynthetic pathway of dolichol-linked oligosaccharides, the glycan precursors employed in protein asparagine (N)-glycosylation. The assembly of dolichol-linked oligosaccharides begins on the cytosolic side of the endoplasmic reticulum membrane and finishes in its lumen. The sequential addition of sugars to dolichol pyrophosphate produces dolichol-linked oligosaccharides containing fourteen sugars, including two GlcNAcs, nine mannoses and three glucoses. Once assembled, the oligosaccharide is transferred from the lipid to nascent proteins by oligosaccharyltransferases. In the lumen of the endoplasmic reticulum, adds the third and last glucose residue from dolichyl phosphate glucose (Dol-P-Glc) onto the lipid-linked oligosaccharide intermediate Glc(2)Man(9)GlcNAc(2)-PP-Dol to produce Glc(3)Man(9)GlcNAc(2)-PP-Dol.</text>
</comment>
<dbReference type="EC" id="2.4.1.256" evidence="4 14"/>
<dbReference type="GO" id="GO:0006488">
    <property type="term" value="P:dolichol-linked oligosaccharide biosynthetic process"/>
    <property type="evidence" value="ECO:0007669"/>
    <property type="project" value="UniProtKB-UniRule"/>
</dbReference>
<name>A0A1B0CC69_LUTLO</name>
<evidence type="ECO:0000256" key="2">
    <source>
        <dbReference type="ARBA" id="ARBA00004922"/>
    </source>
</evidence>
<evidence type="ECO:0000256" key="13">
    <source>
        <dbReference type="ARBA" id="ARBA00048064"/>
    </source>
</evidence>
<dbReference type="VEuPathDB" id="VectorBase:LLOJ001849"/>
<feature type="transmembrane region" description="Helical" evidence="14">
    <location>
        <begin position="6"/>
        <end position="23"/>
    </location>
</feature>
<keyword evidence="10 14" id="KW-1133">Transmembrane helix</keyword>
<evidence type="ECO:0000313" key="16">
    <source>
        <dbReference type="Proteomes" id="UP000092461"/>
    </source>
</evidence>
<evidence type="ECO:0000256" key="1">
    <source>
        <dbReference type="ARBA" id="ARBA00004477"/>
    </source>
</evidence>
<proteinExistence type="inferred from homology"/>